<feature type="non-terminal residue" evidence="2">
    <location>
        <position position="1"/>
    </location>
</feature>
<protein>
    <submittedName>
        <fullName evidence="2">Uncharacterized protein</fullName>
    </submittedName>
</protein>
<feature type="region of interest" description="Disordered" evidence="1">
    <location>
        <begin position="90"/>
        <end position="143"/>
    </location>
</feature>
<gene>
    <name evidence="2" type="ORF">PanWU01x14_075380</name>
</gene>
<evidence type="ECO:0000313" key="3">
    <source>
        <dbReference type="Proteomes" id="UP000237105"/>
    </source>
</evidence>
<sequence length="143" mass="15723">KDDEEEEDDDDDDLSSGAGGVDLTSLLLKLFELCELDTTFGTGRHNTCISYETYDGDLWIALYSRLIVYAHGNHNHHMMFSVENHREKWHPGLGKGNHNGEVVGQRGADLDSAKKGGEVGRHRGRASQGKGSVSTRCGGHLEE</sequence>
<feature type="compositionally biased region" description="Basic and acidic residues" evidence="1">
    <location>
        <begin position="108"/>
        <end position="121"/>
    </location>
</feature>
<name>A0A2P5DCS8_PARAD</name>
<organism evidence="2 3">
    <name type="scientific">Parasponia andersonii</name>
    <name type="common">Sponia andersonii</name>
    <dbReference type="NCBI Taxonomy" id="3476"/>
    <lineage>
        <taxon>Eukaryota</taxon>
        <taxon>Viridiplantae</taxon>
        <taxon>Streptophyta</taxon>
        <taxon>Embryophyta</taxon>
        <taxon>Tracheophyta</taxon>
        <taxon>Spermatophyta</taxon>
        <taxon>Magnoliopsida</taxon>
        <taxon>eudicotyledons</taxon>
        <taxon>Gunneridae</taxon>
        <taxon>Pentapetalae</taxon>
        <taxon>rosids</taxon>
        <taxon>fabids</taxon>
        <taxon>Rosales</taxon>
        <taxon>Cannabaceae</taxon>
        <taxon>Parasponia</taxon>
    </lineage>
</organism>
<dbReference type="AlphaFoldDB" id="A0A2P5DCS8"/>
<comment type="caution">
    <text evidence="2">The sequence shown here is derived from an EMBL/GenBank/DDBJ whole genome shotgun (WGS) entry which is preliminary data.</text>
</comment>
<evidence type="ECO:0000313" key="2">
    <source>
        <dbReference type="EMBL" id="PON71099.1"/>
    </source>
</evidence>
<keyword evidence="3" id="KW-1185">Reference proteome</keyword>
<dbReference type="Proteomes" id="UP000237105">
    <property type="component" value="Unassembled WGS sequence"/>
</dbReference>
<accession>A0A2P5DCS8</accession>
<dbReference type="EMBL" id="JXTB01000046">
    <property type="protein sequence ID" value="PON71099.1"/>
    <property type="molecule type" value="Genomic_DNA"/>
</dbReference>
<reference evidence="3" key="1">
    <citation type="submission" date="2016-06" db="EMBL/GenBank/DDBJ databases">
        <title>Parallel loss of symbiosis genes in relatives of nitrogen-fixing non-legume Parasponia.</title>
        <authorList>
            <person name="Van Velzen R."/>
            <person name="Holmer R."/>
            <person name="Bu F."/>
            <person name="Rutten L."/>
            <person name="Van Zeijl A."/>
            <person name="Liu W."/>
            <person name="Santuari L."/>
            <person name="Cao Q."/>
            <person name="Sharma T."/>
            <person name="Shen D."/>
            <person name="Roswanjaya Y."/>
            <person name="Wardhani T."/>
            <person name="Kalhor M.S."/>
            <person name="Jansen J."/>
            <person name="Van den Hoogen J."/>
            <person name="Gungor B."/>
            <person name="Hartog M."/>
            <person name="Hontelez J."/>
            <person name="Verver J."/>
            <person name="Yang W.-C."/>
            <person name="Schijlen E."/>
            <person name="Repin R."/>
            <person name="Schilthuizen M."/>
            <person name="Schranz E."/>
            <person name="Heidstra R."/>
            <person name="Miyata K."/>
            <person name="Fedorova E."/>
            <person name="Kohlen W."/>
            <person name="Bisseling T."/>
            <person name="Smit S."/>
            <person name="Geurts R."/>
        </authorList>
    </citation>
    <scope>NUCLEOTIDE SEQUENCE [LARGE SCALE GENOMIC DNA]</scope>
    <source>
        <strain evidence="3">cv. WU1-14</strain>
    </source>
</reference>
<evidence type="ECO:0000256" key="1">
    <source>
        <dbReference type="SAM" id="MobiDB-lite"/>
    </source>
</evidence>
<proteinExistence type="predicted"/>